<dbReference type="EMBL" id="RSED01000001">
    <property type="protein sequence ID" value="RRS06289.1"/>
    <property type="molecule type" value="Genomic_DNA"/>
</dbReference>
<gene>
    <name evidence="1" type="ORF">EIP75_01515</name>
</gene>
<accession>A0A426VHI1</accession>
<evidence type="ECO:0000313" key="1">
    <source>
        <dbReference type="EMBL" id="RRS06289.1"/>
    </source>
</evidence>
<organism evidence="1 2">
    <name type="scientific">Aquabacterium soli</name>
    <dbReference type="NCBI Taxonomy" id="2493092"/>
    <lineage>
        <taxon>Bacteria</taxon>
        <taxon>Pseudomonadati</taxon>
        <taxon>Pseudomonadota</taxon>
        <taxon>Betaproteobacteria</taxon>
        <taxon>Burkholderiales</taxon>
        <taxon>Aquabacterium</taxon>
    </lineage>
</organism>
<keyword evidence="2" id="KW-1185">Reference proteome</keyword>
<name>A0A426VHI1_9BURK</name>
<sequence length="170" mass="19638">MGEFHRLMTDDHTTVRLYMDAIKRMGELNPELRREALAELMCFLMARDSALGRTDVGGRSMTEDRAFTERECYHAILPRLVAMDPSQDNWMVMFDVIHAKVEAALLAEEMMVSLWRVSPQAEALACEFYLEQRETMLHRLRRSLERSLPTSTRFADHDLSRHHALQAAAA</sequence>
<dbReference type="AlphaFoldDB" id="A0A426VHI1"/>
<proteinExistence type="predicted"/>
<protein>
    <submittedName>
        <fullName evidence="1">Uncharacterized protein</fullName>
    </submittedName>
</protein>
<evidence type="ECO:0000313" key="2">
    <source>
        <dbReference type="Proteomes" id="UP000269265"/>
    </source>
</evidence>
<dbReference type="Proteomes" id="UP000269265">
    <property type="component" value="Unassembled WGS sequence"/>
</dbReference>
<reference evidence="1 2" key="1">
    <citation type="submission" date="2018-12" db="EMBL/GenBank/DDBJ databases">
        <title>The whole draft genome of Aquabacterium sp. SJQ9.</title>
        <authorList>
            <person name="Sun L."/>
            <person name="Gao X."/>
            <person name="Chen W."/>
            <person name="Huang K."/>
        </authorList>
    </citation>
    <scope>NUCLEOTIDE SEQUENCE [LARGE SCALE GENOMIC DNA]</scope>
    <source>
        <strain evidence="1 2">SJQ9</strain>
    </source>
</reference>
<dbReference type="RefSeq" id="WP_125241432.1">
    <property type="nucleotide sequence ID" value="NZ_RSED01000001.1"/>
</dbReference>
<comment type="caution">
    <text evidence="1">The sequence shown here is derived from an EMBL/GenBank/DDBJ whole genome shotgun (WGS) entry which is preliminary data.</text>
</comment>